<dbReference type="EMBL" id="FONV01000014">
    <property type="protein sequence ID" value="SFF58091.1"/>
    <property type="molecule type" value="Genomic_DNA"/>
</dbReference>
<comment type="similarity">
    <text evidence="1 4">Belongs to the antibiotic N-acetyltransferase family.</text>
</comment>
<dbReference type="InterPro" id="IPR003679">
    <property type="entry name" value="Amioglycoside_AcTrfase"/>
</dbReference>
<accession>A0A1I2JZ36</accession>
<keyword evidence="2 4" id="KW-0808">Transferase</keyword>
<dbReference type="InterPro" id="IPR028345">
    <property type="entry name" value="Antibiotic_NAT-like"/>
</dbReference>
<evidence type="ECO:0000256" key="1">
    <source>
        <dbReference type="ARBA" id="ARBA00006383"/>
    </source>
</evidence>
<evidence type="ECO:0000256" key="4">
    <source>
        <dbReference type="RuleBase" id="RU365031"/>
    </source>
</evidence>
<organism evidence="5 6">
    <name type="scientific">Actinoplanes philippinensis</name>
    <dbReference type="NCBI Taxonomy" id="35752"/>
    <lineage>
        <taxon>Bacteria</taxon>
        <taxon>Bacillati</taxon>
        <taxon>Actinomycetota</taxon>
        <taxon>Actinomycetes</taxon>
        <taxon>Micromonosporales</taxon>
        <taxon>Micromonosporaceae</taxon>
        <taxon>Actinoplanes</taxon>
    </lineage>
</organism>
<dbReference type="GO" id="GO:0046353">
    <property type="term" value="F:aminoglycoside 3-N-acetyltransferase activity"/>
    <property type="evidence" value="ECO:0007669"/>
    <property type="project" value="UniProtKB-EC"/>
</dbReference>
<dbReference type="STRING" id="35752.SAMN05421541_1145"/>
<proteinExistence type="inferred from homology"/>
<dbReference type="SUPFAM" id="SSF110710">
    <property type="entry name" value="TTHA0583/YokD-like"/>
    <property type="match status" value="1"/>
</dbReference>
<keyword evidence="3 4" id="KW-0012">Acyltransferase</keyword>
<gene>
    <name evidence="5" type="ORF">SAMN05421541_1145</name>
</gene>
<evidence type="ECO:0000313" key="6">
    <source>
        <dbReference type="Proteomes" id="UP000199645"/>
    </source>
</evidence>
<dbReference type="PANTHER" id="PTHR11104:SF0">
    <property type="entry name" value="SPBETA PROPHAGE-DERIVED AMINOGLYCOSIDE N(3')-ACETYLTRANSFERASE-LIKE PROTEIN YOKD"/>
    <property type="match status" value="1"/>
</dbReference>
<protein>
    <recommendedName>
        <fullName evidence="4">Aminoglycoside N(3)-acetyltransferase</fullName>
        <ecNumber evidence="4">2.3.1.-</ecNumber>
    </recommendedName>
</protein>
<dbReference type="PANTHER" id="PTHR11104">
    <property type="entry name" value="AMINOGLYCOSIDE N3-ACETYLTRANSFERASE"/>
    <property type="match status" value="1"/>
</dbReference>
<dbReference type="GO" id="GO:0046677">
    <property type="term" value="P:response to antibiotic"/>
    <property type="evidence" value="ECO:0007669"/>
    <property type="project" value="UniProtKB-KW"/>
</dbReference>
<sequence>MTGRALTRNALVADLSGLGVPEGGILLVHCSMRRLGWVDGGAATLLAALRAVCGPAGTLVMPAQTPNNSLTSPVYRAATAGMTDAERLAYEDGMPGFDRDVTPSYGVGGLAEHLRSQPGALRSRHPQTSFAALGPAAGEVVGVHDLDCHLGERSPLGTLYRLGATVLLLGVGMDKCTALHLAEYRLDRPVPTMEYSCFVAEDGRRVLTRFTAPRLNDSDFGAAGADLLRRPWAVSGPVGEAEAHLLPLAPAVDQAREWFAAHR</sequence>
<name>A0A1I2JZ36_9ACTN</name>
<evidence type="ECO:0000256" key="2">
    <source>
        <dbReference type="ARBA" id="ARBA00022679"/>
    </source>
</evidence>
<dbReference type="EC" id="2.3.1.-" evidence="4"/>
<evidence type="ECO:0000256" key="3">
    <source>
        <dbReference type="ARBA" id="ARBA00023315"/>
    </source>
</evidence>
<dbReference type="Proteomes" id="UP000199645">
    <property type="component" value="Unassembled WGS sequence"/>
</dbReference>
<dbReference type="AlphaFoldDB" id="A0A1I2JZ36"/>
<dbReference type="Pfam" id="PF02522">
    <property type="entry name" value="Antibiotic_NAT"/>
    <property type="match status" value="1"/>
</dbReference>
<keyword evidence="6" id="KW-1185">Reference proteome</keyword>
<comment type="catalytic activity">
    <reaction evidence="4">
        <text>a 2-deoxystreptamine antibiotic + acetyl-CoA = an N(3)-acetyl-2-deoxystreptamine antibiotic + CoA + H(+)</text>
        <dbReference type="Rhea" id="RHEA:12665"/>
        <dbReference type="ChEBI" id="CHEBI:15378"/>
        <dbReference type="ChEBI" id="CHEBI:57287"/>
        <dbReference type="ChEBI" id="CHEBI:57288"/>
        <dbReference type="ChEBI" id="CHEBI:57921"/>
        <dbReference type="ChEBI" id="CHEBI:77452"/>
        <dbReference type="EC" id="2.3.1.81"/>
    </reaction>
</comment>
<dbReference type="RefSeq" id="WP_177320012.1">
    <property type="nucleotide sequence ID" value="NZ_BOMT01000082.1"/>
</dbReference>
<reference evidence="5 6" key="1">
    <citation type="submission" date="2016-10" db="EMBL/GenBank/DDBJ databases">
        <authorList>
            <person name="de Groot N.N."/>
        </authorList>
    </citation>
    <scope>NUCLEOTIDE SEQUENCE [LARGE SCALE GENOMIC DNA]</scope>
    <source>
        <strain evidence="5 6">DSM 43019</strain>
    </source>
</reference>
<keyword evidence="4" id="KW-0046">Antibiotic resistance</keyword>
<evidence type="ECO:0000313" key="5">
    <source>
        <dbReference type="EMBL" id="SFF58091.1"/>
    </source>
</evidence>